<feature type="compositionally biased region" description="Basic and acidic residues" evidence="5">
    <location>
        <begin position="277"/>
        <end position="311"/>
    </location>
</feature>
<protein>
    <submittedName>
        <fullName evidence="7">Titin-like isoform X1</fullName>
    </submittedName>
</protein>
<feature type="compositionally biased region" description="Acidic residues" evidence="5">
    <location>
        <begin position="636"/>
        <end position="646"/>
    </location>
</feature>
<dbReference type="CDD" id="cd01428">
    <property type="entry name" value="ADK"/>
    <property type="match status" value="2"/>
</dbReference>
<dbReference type="InterPro" id="IPR000850">
    <property type="entry name" value="Adenylat/UMP-CMP_kin"/>
</dbReference>
<evidence type="ECO:0000313" key="7">
    <source>
        <dbReference type="RefSeq" id="XP_006821961.1"/>
    </source>
</evidence>
<dbReference type="PROSITE" id="PS50088">
    <property type="entry name" value="ANK_REPEAT"/>
    <property type="match status" value="1"/>
</dbReference>
<dbReference type="PANTHER" id="PTHR23359">
    <property type="entry name" value="NUCLEOTIDE KINASE"/>
    <property type="match status" value="1"/>
</dbReference>
<dbReference type="Gene3D" id="3.40.50.300">
    <property type="entry name" value="P-loop containing nucleotide triphosphate hydrolases"/>
    <property type="match status" value="3"/>
</dbReference>
<dbReference type="InterPro" id="IPR036770">
    <property type="entry name" value="Ankyrin_rpt-contain_sf"/>
</dbReference>
<feature type="compositionally biased region" description="Basic and acidic residues" evidence="5">
    <location>
        <begin position="518"/>
        <end position="542"/>
    </location>
</feature>
<dbReference type="Gene3D" id="1.25.40.20">
    <property type="entry name" value="Ankyrin repeat-containing domain"/>
    <property type="match status" value="1"/>
</dbReference>
<dbReference type="PROSITE" id="PS00113">
    <property type="entry name" value="ADENYLATE_KINASE"/>
    <property type="match status" value="2"/>
</dbReference>
<feature type="compositionally biased region" description="Acidic residues" evidence="5">
    <location>
        <begin position="543"/>
        <end position="552"/>
    </location>
</feature>
<feature type="compositionally biased region" description="Basic and acidic residues" evidence="5">
    <location>
        <begin position="674"/>
        <end position="691"/>
    </location>
</feature>
<feature type="compositionally biased region" description="Basic and acidic residues" evidence="5">
    <location>
        <begin position="574"/>
        <end position="583"/>
    </location>
</feature>
<dbReference type="RefSeq" id="XP_006821961.1">
    <property type="nucleotide sequence ID" value="XM_006821898.1"/>
</dbReference>
<proteinExistence type="inferred from homology"/>
<dbReference type="InterPro" id="IPR027417">
    <property type="entry name" value="P-loop_NTPase"/>
</dbReference>
<keyword evidence="6" id="KW-1185">Reference proteome</keyword>
<dbReference type="InterPro" id="IPR002110">
    <property type="entry name" value="Ankyrin_rpt"/>
</dbReference>
<dbReference type="PRINTS" id="PR00094">
    <property type="entry name" value="ADENYLTKNASE"/>
</dbReference>
<sequence>MVIYLDCDEFRLQSRLLKRGQTSGRIDDNMQAIHRRLGFFKEYTKPIVDYFEQKGLVRTIDGDRDADVAFYDIATIIDAEFFSPKTPAPVSTSPPMSKRDPLPPIRPGSRGASGIQALEEAVWEGNVAAVEALLNEGISINTKVDSNEYKSDKVGEKGQWTLLMLAIVNQHEDLAEMLINKGIDLVHKYQVFDWVLPDVDGDPVRTPISTMTAKDYALKNNMERIAKLIDEKICKTEALGEASDMMNIAEPGDVVLEEKVVAEKEKTTGDDEEEKAETEQTKEDAVSTENNEEKMVADGEKSEEKIEEKPTPPELTEEDLAKLKTAKVIFVIGGPGSGKGTQCEKMIAKYGFTHISVGDLLRAEVLSGTDRGAQLTEIMEKGVLVPTSVVFELLKEAMSAKIDTANGFIIDGYPREVCQGEEFEKEITECQFALYFDVTDETMTERLLKRADTSGRSDDNPEIIKKRLETYHKLSEPVLAYYEEKGKAKKIPANGNADDIFAEVEKVLKEAGYTAVEAAKEEPSEEKQDETKPEEEVKIDEETKIEDETMPEEEAKISDGEKTEKEMKEDDEAKAEVEGKIEEKEIEEETKPEEKTDEAVAEESNDVKEENEEKSPAVVAEESKNATEENKKETEKTEEEEEEEKKDEEKAEEVNEEGASEEKKAVDEGEEKIEETKSEEPKDEKTDDVPKPKILFVTGGSGAGKADLASKIAEEFSGVHVSIGKLLKDATEEESDESKEIETSMKEGNLVSLSIIMNIITKFVDKNSTASSIIIDGFPRTVEQAVEYSNKIGFPELVLMIDGDVEELEKNVTERAETSEREDDKGDALKNKLNVYKDNAPSLIEHLENQEKAKKVSLKEKSEDVVTMLKTLNIFSQ</sequence>
<evidence type="ECO:0000256" key="4">
    <source>
        <dbReference type="PROSITE-ProRule" id="PRU00023"/>
    </source>
</evidence>
<keyword evidence="4" id="KW-0040">ANK repeat</keyword>
<evidence type="ECO:0000256" key="5">
    <source>
        <dbReference type="SAM" id="MobiDB-lite"/>
    </source>
</evidence>
<feature type="compositionally biased region" description="Basic and acidic residues" evidence="5">
    <location>
        <begin position="553"/>
        <end position="568"/>
    </location>
</feature>
<dbReference type="HAMAP" id="MF_00235">
    <property type="entry name" value="Adenylate_kinase_Adk"/>
    <property type="match status" value="2"/>
</dbReference>
<keyword evidence="3" id="KW-0418">Kinase</keyword>
<dbReference type="SUPFAM" id="SSF48403">
    <property type="entry name" value="Ankyrin repeat"/>
    <property type="match status" value="1"/>
</dbReference>
<dbReference type="InterPro" id="IPR033690">
    <property type="entry name" value="Adenylat_kinase_CS"/>
</dbReference>
<accession>A0ABM0MPM0</accession>
<feature type="region of interest" description="Disordered" evidence="5">
    <location>
        <begin position="516"/>
        <end position="693"/>
    </location>
</feature>
<feature type="compositionally biased region" description="Basic and acidic residues" evidence="5">
    <location>
        <begin position="605"/>
        <end position="635"/>
    </location>
</feature>
<evidence type="ECO:0000313" key="6">
    <source>
        <dbReference type="Proteomes" id="UP000694865"/>
    </source>
</evidence>
<dbReference type="Proteomes" id="UP000694865">
    <property type="component" value="Unplaced"/>
</dbReference>
<evidence type="ECO:0000256" key="2">
    <source>
        <dbReference type="ARBA" id="ARBA00022741"/>
    </source>
</evidence>
<dbReference type="Pfam" id="PF00406">
    <property type="entry name" value="ADK"/>
    <property type="match status" value="2"/>
</dbReference>
<keyword evidence="1" id="KW-0808">Transferase</keyword>
<evidence type="ECO:0000256" key="1">
    <source>
        <dbReference type="ARBA" id="ARBA00022679"/>
    </source>
</evidence>
<feature type="repeat" description="ANK" evidence="4">
    <location>
        <begin position="113"/>
        <end position="145"/>
    </location>
</feature>
<organism evidence="6 7">
    <name type="scientific">Saccoglossus kowalevskii</name>
    <name type="common">Acorn worm</name>
    <dbReference type="NCBI Taxonomy" id="10224"/>
    <lineage>
        <taxon>Eukaryota</taxon>
        <taxon>Metazoa</taxon>
        <taxon>Hemichordata</taxon>
        <taxon>Enteropneusta</taxon>
        <taxon>Harrimaniidae</taxon>
        <taxon>Saccoglossus</taxon>
    </lineage>
</organism>
<gene>
    <name evidence="7" type="primary">LOC100367780</name>
</gene>
<feature type="region of interest" description="Disordered" evidence="5">
    <location>
        <begin position="263"/>
        <end position="314"/>
    </location>
</feature>
<feature type="region of interest" description="Disordered" evidence="5">
    <location>
        <begin position="86"/>
        <end position="111"/>
    </location>
</feature>
<name>A0ABM0MPM0_SACKO</name>
<dbReference type="SUPFAM" id="SSF52540">
    <property type="entry name" value="P-loop containing nucleoside triphosphate hydrolases"/>
    <property type="match status" value="3"/>
</dbReference>
<dbReference type="GeneID" id="100367780"/>
<keyword evidence="2" id="KW-0547">Nucleotide-binding</keyword>
<evidence type="ECO:0000256" key="3">
    <source>
        <dbReference type="ARBA" id="ARBA00022777"/>
    </source>
</evidence>
<reference evidence="7" key="1">
    <citation type="submission" date="2025-08" db="UniProtKB">
        <authorList>
            <consortium name="RefSeq"/>
        </authorList>
    </citation>
    <scope>IDENTIFICATION</scope>
    <source>
        <tissue evidence="7">Testes</tissue>
    </source>
</reference>
<dbReference type="SMART" id="SM00248">
    <property type="entry name" value="ANK"/>
    <property type="match status" value="2"/>
</dbReference>